<name>A0A450ZH62_9GAMM</name>
<dbReference type="EMBL" id="CAADFV010000013">
    <property type="protein sequence ID" value="VFK53152.1"/>
    <property type="molecule type" value="Genomic_DNA"/>
</dbReference>
<evidence type="ECO:0000313" key="2">
    <source>
        <dbReference type="EMBL" id="VFK53152.1"/>
    </source>
</evidence>
<protein>
    <submittedName>
        <fullName evidence="2">Uncharacterized protein</fullName>
    </submittedName>
</protein>
<dbReference type="EMBL" id="CAADFX010000036">
    <property type="protein sequence ID" value="VFK55713.1"/>
    <property type="molecule type" value="Genomic_DNA"/>
</dbReference>
<evidence type="ECO:0000313" key="1">
    <source>
        <dbReference type="EMBL" id="VFK52630.1"/>
    </source>
</evidence>
<dbReference type="AlphaFoldDB" id="A0A450ZH62"/>
<gene>
    <name evidence="3" type="ORF">BECKTUN1418D_GA0071000_10364</name>
    <name evidence="2" type="ORF">BECKTUN1418E_GA0071001_10134</name>
    <name evidence="1" type="ORF">BECKTUN1418F_GA0071002_10114</name>
</gene>
<dbReference type="EMBL" id="CAADFY010000011">
    <property type="protein sequence ID" value="VFK52630.1"/>
    <property type="molecule type" value="Genomic_DNA"/>
</dbReference>
<accession>A0A450ZH62</accession>
<organism evidence="2">
    <name type="scientific">Candidatus Kentrum sp. TUN</name>
    <dbReference type="NCBI Taxonomy" id="2126343"/>
    <lineage>
        <taxon>Bacteria</taxon>
        <taxon>Pseudomonadati</taxon>
        <taxon>Pseudomonadota</taxon>
        <taxon>Gammaproteobacteria</taxon>
        <taxon>Candidatus Kentrum</taxon>
    </lineage>
</organism>
<proteinExistence type="predicted"/>
<reference evidence="2" key="1">
    <citation type="submission" date="2019-02" db="EMBL/GenBank/DDBJ databases">
        <authorList>
            <person name="Gruber-Vodicka R. H."/>
            <person name="Seah K. B. B."/>
        </authorList>
    </citation>
    <scope>NUCLEOTIDE SEQUENCE</scope>
    <source>
        <strain evidence="3">BECK_BY1</strain>
        <strain evidence="2">BECK_BY2</strain>
        <strain evidence="1">BECK_BY3</strain>
    </source>
</reference>
<sequence>MLMLRAKADRGWGPDTHRFPQIFLKTHFCFFDTSKYCIGIGVKKGIGSCSKL</sequence>
<evidence type="ECO:0000313" key="3">
    <source>
        <dbReference type="EMBL" id="VFK55713.1"/>
    </source>
</evidence>